<keyword evidence="2" id="KW-1185">Reference proteome</keyword>
<dbReference type="Proteomes" id="UP000243308">
    <property type="component" value="Unassembled WGS sequence"/>
</dbReference>
<evidence type="ECO:0000313" key="2">
    <source>
        <dbReference type="Proteomes" id="UP000243308"/>
    </source>
</evidence>
<dbReference type="OrthoDB" id="2378580at2759"/>
<accession>A0A086TJ27</accession>
<name>A0A086TJ27_9FUNG</name>
<reference evidence="1 2" key="1">
    <citation type="submission" date="2011-02" db="EMBL/GenBank/DDBJ databases">
        <title>The Genome Sequence of Mortierella verticillata NRRL 6337.</title>
        <authorList>
            <consortium name="The Broad Institute Genome Sequencing Platform"/>
            <person name="Russ C."/>
            <person name="Cuomo C."/>
            <person name="Burger G."/>
            <person name="Gray M.W."/>
            <person name="Holland P.W.H."/>
            <person name="King N."/>
            <person name="Lang F.B.F."/>
            <person name="Roger A.J."/>
            <person name="Ruiz-Trillo I."/>
            <person name="Young S.K."/>
            <person name="Zeng Q."/>
            <person name="Gargeya S."/>
            <person name="Alvarado L."/>
            <person name="Berlin A."/>
            <person name="Chapman S.B."/>
            <person name="Chen Z."/>
            <person name="Freedman E."/>
            <person name="Gellesch M."/>
            <person name="Goldberg J."/>
            <person name="Griggs A."/>
            <person name="Gujja S."/>
            <person name="Heilman E."/>
            <person name="Heiman D."/>
            <person name="Howarth C."/>
            <person name="Mehta T."/>
            <person name="Neiman D."/>
            <person name="Pearson M."/>
            <person name="Roberts A."/>
            <person name="Saif S."/>
            <person name="Shea T."/>
            <person name="Shenoy N."/>
            <person name="Sisk P."/>
            <person name="Stolte C."/>
            <person name="Sykes S."/>
            <person name="White J."/>
            <person name="Yandava C."/>
            <person name="Haas B."/>
            <person name="Nusbaum C."/>
            <person name="Birren B."/>
        </authorList>
    </citation>
    <scope>NUCLEOTIDE SEQUENCE [LARGE SCALE GENOMIC DNA]</scope>
    <source>
        <strain evidence="1 2">NRRL 6337</strain>
    </source>
</reference>
<evidence type="ECO:0000313" key="1">
    <source>
        <dbReference type="EMBL" id="KFH61954.1"/>
    </source>
</evidence>
<dbReference type="AlphaFoldDB" id="A0A086TJ27"/>
<protein>
    <submittedName>
        <fullName evidence="1">Uncharacterized protein</fullName>
    </submittedName>
</protein>
<sequence>MKSLSLSSIVSKERDGDFVVDGIPGRKMFQELEFCVVSTDAECNHPYLTNCIYENVEYRFRLSGPVKGYLRVVVNEVKIVPNFLQASGLNLHNPPSSALRVGY</sequence>
<gene>
    <name evidence="1" type="ORF">MVEG_12108</name>
</gene>
<organism evidence="1 2">
    <name type="scientific">Podila verticillata NRRL 6337</name>
    <dbReference type="NCBI Taxonomy" id="1069443"/>
    <lineage>
        <taxon>Eukaryota</taxon>
        <taxon>Fungi</taxon>
        <taxon>Fungi incertae sedis</taxon>
        <taxon>Mucoromycota</taxon>
        <taxon>Mortierellomycotina</taxon>
        <taxon>Mortierellomycetes</taxon>
        <taxon>Mortierellales</taxon>
        <taxon>Mortierellaceae</taxon>
        <taxon>Podila</taxon>
    </lineage>
</organism>
<proteinExistence type="predicted"/>
<dbReference type="EMBL" id="KN042434">
    <property type="protein sequence ID" value="KFH61954.1"/>
    <property type="molecule type" value="Genomic_DNA"/>
</dbReference>